<gene>
    <name evidence="1" type="ORF">DXA27_16315</name>
</gene>
<dbReference type="AlphaFoldDB" id="A0A413JVA0"/>
<evidence type="ECO:0000313" key="2">
    <source>
        <dbReference type="Proteomes" id="UP000284614"/>
    </source>
</evidence>
<proteinExistence type="predicted"/>
<comment type="caution">
    <text evidence="1">The sequence shown here is derived from an EMBL/GenBank/DDBJ whole genome shotgun (WGS) entry which is preliminary data.</text>
</comment>
<dbReference type="EMBL" id="QSDG01000016">
    <property type="protein sequence ID" value="RGY66905.1"/>
    <property type="molecule type" value="Genomic_DNA"/>
</dbReference>
<dbReference type="RefSeq" id="WP_005822378.1">
    <property type="nucleotide sequence ID" value="NZ_CAXSXC010000024.1"/>
</dbReference>
<reference evidence="1 2" key="1">
    <citation type="submission" date="2018-08" db="EMBL/GenBank/DDBJ databases">
        <title>A genome reference for cultivated species of the human gut microbiota.</title>
        <authorList>
            <person name="Zou Y."/>
            <person name="Xue W."/>
            <person name="Luo G."/>
        </authorList>
    </citation>
    <scope>NUCLEOTIDE SEQUENCE [LARGE SCALE GENOMIC DNA]</scope>
    <source>
        <strain evidence="1 2">OF01-1</strain>
    </source>
</reference>
<evidence type="ECO:0000313" key="1">
    <source>
        <dbReference type="EMBL" id="RGY66905.1"/>
    </source>
</evidence>
<dbReference type="Proteomes" id="UP000284614">
    <property type="component" value="Unassembled WGS sequence"/>
</dbReference>
<organism evidence="1 2">
    <name type="scientific">Bacteroides fragilis</name>
    <dbReference type="NCBI Taxonomy" id="817"/>
    <lineage>
        <taxon>Bacteria</taxon>
        <taxon>Pseudomonadati</taxon>
        <taxon>Bacteroidota</taxon>
        <taxon>Bacteroidia</taxon>
        <taxon>Bacteroidales</taxon>
        <taxon>Bacteroidaceae</taxon>
        <taxon>Bacteroides</taxon>
    </lineage>
</organism>
<accession>A0A413JVA0</accession>
<name>A0A413JVA0_BACFG</name>
<sequence length="81" mass="8685">MKTLKKVTLKDCPDHSLLSDEEQKFVLGGMTTARKCNVSTTCDDGTELEITDCIGNCYSESGISVSCVGATQTLTKSCTIE</sequence>
<protein>
    <submittedName>
        <fullName evidence="1">Uncharacterized protein</fullName>
    </submittedName>
</protein>